<evidence type="ECO:0000313" key="4">
    <source>
        <dbReference type="Proteomes" id="UP001058072"/>
    </source>
</evidence>
<proteinExistence type="predicted"/>
<dbReference type="EMBL" id="CP071250">
    <property type="protein sequence ID" value="UUF08627.1"/>
    <property type="molecule type" value="Genomic_DNA"/>
</dbReference>
<dbReference type="AlphaFoldDB" id="A0A9Q9CQ38"/>
<keyword evidence="3" id="KW-1185">Reference proteome</keyword>
<dbReference type="EMBL" id="CP071249">
    <property type="protein sequence ID" value="UUF05926.1"/>
    <property type="molecule type" value="Genomic_DNA"/>
</dbReference>
<accession>A0A9Q9CQ38</accession>
<evidence type="ECO:0000313" key="1">
    <source>
        <dbReference type="EMBL" id="UUF05926.1"/>
    </source>
</evidence>
<protein>
    <submittedName>
        <fullName evidence="2">Uncharacterized protein</fullName>
    </submittedName>
</protein>
<dbReference type="RefSeq" id="WP_055241229.1">
    <property type="nucleotide sequence ID" value="NZ_CP071249.1"/>
</dbReference>
<dbReference type="Proteomes" id="UP001058016">
    <property type="component" value="Chromosome"/>
</dbReference>
<organism evidence="2 4">
    <name type="scientific">Turicibacter bilis</name>
    <dbReference type="NCBI Taxonomy" id="2735723"/>
    <lineage>
        <taxon>Bacteria</taxon>
        <taxon>Bacillati</taxon>
        <taxon>Bacillota</taxon>
        <taxon>Erysipelotrichia</taxon>
        <taxon>Erysipelotrichales</taxon>
        <taxon>Turicibacteraceae</taxon>
        <taxon>Turicibacter</taxon>
    </lineage>
</organism>
<reference evidence="2 3" key="1">
    <citation type="submission" date="2021-03" db="EMBL/GenBank/DDBJ databases">
        <title>Comparative Genomics and Metabolomics in the genus Turicibacter.</title>
        <authorList>
            <person name="Maki J."/>
            <person name="Looft T."/>
        </authorList>
    </citation>
    <scope>NUCLEOTIDE SEQUENCE</scope>
    <source>
        <strain evidence="2">ISU324</strain>
        <strain evidence="1 3">MMM721</strain>
    </source>
</reference>
<sequence length="89" mass="10281">MEMINKVESLIFKQALSYPLIQLIQNKSVIVNDRCTVENFTEESCILKTPDNRYVIFGVNLRIKEYGDLVIRIESDGIKKIEIVGDMDE</sequence>
<gene>
    <name evidence="1" type="ORF">J0J69_12975</name>
    <name evidence="2" type="ORF">J0J70_00970</name>
</gene>
<name>A0A9Q9CQ38_9FIRM</name>
<evidence type="ECO:0000313" key="3">
    <source>
        <dbReference type="Proteomes" id="UP001058016"/>
    </source>
</evidence>
<dbReference type="Proteomes" id="UP001058072">
    <property type="component" value="Chromosome"/>
</dbReference>
<evidence type="ECO:0000313" key="2">
    <source>
        <dbReference type="EMBL" id="UUF08627.1"/>
    </source>
</evidence>